<dbReference type="GO" id="GO:0005634">
    <property type="term" value="C:nucleus"/>
    <property type="evidence" value="ECO:0007669"/>
    <property type="project" value="TreeGrafter"/>
</dbReference>
<dbReference type="GO" id="GO:0006351">
    <property type="term" value="P:DNA-templated transcription"/>
    <property type="evidence" value="ECO:0007669"/>
    <property type="project" value="InterPro"/>
</dbReference>
<keyword evidence="2 9" id="KW-0812">Transmembrane</keyword>
<dbReference type="InterPro" id="IPR036259">
    <property type="entry name" value="MFS_trans_sf"/>
</dbReference>
<evidence type="ECO:0000256" key="5">
    <source>
        <dbReference type="ARBA" id="ARBA00023136"/>
    </source>
</evidence>
<evidence type="ECO:0000256" key="9">
    <source>
        <dbReference type="SAM" id="Phobius"/>
    </source>
</evidence>
<feature type="region of interest" description="Disordered" evidence="8">
    <location>
        <begin position="73"/>
        <end position="111"/>
    </location>
</feature>
<evidence type="ECO:0000256" key="8">
    <source>
        <dbReference type="SAM" id="MobiDB-lite"/>
    </source>
</evidence>
<feature type="transmembrane region" description="Helical" evidence="9">
    <location>
        <begin position="893"/>
        <end position="912"/>
    </location>
</feature>
<dbReference type="SMART" id="SM00906">
    <property type="entry name" value="Fungal_trans"/>
    <property type="match status" value="1"/>
</dbReference>
<feature type="transmembrane region" description="Helical" evidence="9">
    <location>
        <begin position="659"/>
        <end position="677"/>
    </location>
</feature>
<dbReference type="OrthoDB" id="3364175at2759"/>
<keyword evidence="7" id="KW-0539">Nucleus</keyword>
<dbReference type="InterPro" id="IPR005828">
    <property type="entry name" value="MFS_sugar_transport-like"/>
</dbReference>
<dbReference type="PANTHER" id="PTHR47424:SF2">
    <property type="entry name" value="TRANSCRIPTION FACTOR DOMAIN-CONTAINING PROTEIN-RELATED"/>
    <property type="match status" value="1"/>
</dbReference>
<dbReference type="Pfam" id="PF03902">
    <property type="entry name" value="Gal4_dimer"/>
    <property type="match status" value="1"/>
</dbReference>
<evidence type="ECO:0000256" key="4">
    <source>
        <dbReference type="ARBA" id="ARBA00023015"/>
    </source>
</evidence>
<evidence type="ECO:0000256" key="2">
    <source>
        <dbReference type="ARBA" id="ARBA00022692"/>
    </source>
</evidence>
<accession>A0A2S4L5Z3</accession>
<evidence type="ECO:0000256" key="1">
    <source>
        <dbReference type="ARBA" id="ARBA00004141"/>
    </source>
</evidence>
<dbReference type="AlphaFoldDB" id="A0A2S4L5Z3"/>
<keyword evidence="5 9" id="KW-0472">Membrane</keyword>
<feature type="domain" description="Major facilitator superfamily (MFS) profile" evidence="10">
    <location>
        <begin position="599"/>
        <end position="1063"/>
    </location>
</feature>
<dbReference type="GO" id="GO:0022857">
    <property type="term" value="F:transmembrane transporter activity"/>
    <property type="evidence" value="ECO:0007669"/>
    <property type="project" value="InterPro"/>
</dbReference>
<dbReference type="FunFam" id="1.20.1250.20:FF:000388">
    <property type="entry name" value="MFS sugar transporter, putative"/>
    <property type="match status" value="1"/>
</dbReference>
<comment type="subcellular location">
    <subcellularLocation>
        <location evidence="1">Membrane</location>
        <topology evidence="1">Multi-pass membrane protein</topology>
    </subcellularLocation>
</comment>
<reference evidence="11 12" key="1">
    <citation type="submission" date="2018-01" db="EMBL/GenBank/DDBJ databases">
        <title>Harnessing the power of phylogenomics to disentangle the directionality and signatures of interkingdom host jumping in the parasitic fungal genus Tolypocladium.</title>
        <authorList>
            <person name="Quandt C.A."/>
            <person name="Patterson W."/>
            <person name="Spatafora J.W."/>
        </authorList>
    </citation>
    <scope>NUCLEOTIDE SEQUENCE [LARGE SCALE GENOMIC DNA]</scope>
    <source>
        <strain evidence="11 12">NRBC 100945</strain>
    </source>
</reference>
<gene>
    <name evidence="11" type="ORF">TPAR_01975</name>
</gene>
<evidence type="ECO:0000256" key="6">
    <source>
        <dbReference type="ARBA" id="ARBA00023163"/>
    </source>
</evidence>
<name>A0A2S4L5Z3_9HYPO</name>
<dbReference type="Proteomes" id="UP000237481">
    <property type="component" value="Unassembled WGS sequence"/>
</dbReference>
<feature type="transmembrane region" description="Helical" evidence="9">
    <location>
        <begin position="746"/>
        <end position="764"/>
    </location>
</feature>
<dbReference type="InterPro" id="IPR036864">
    <property type="entry name" value="Zn2-C6_fun-type_DNA-bd_sf"/>
</dbReference>
<dbReference type="PROSITE" id="PS00216">
    <property type="entry name" value="SUGAR_TRANSPORT_1"/>
    <property type="match status" value="1"/>
</dbReference>
<organism evidence="11 12">
    <name type="scientific">Tolypocladium paradoxum</name>
    <dbReference type="NCBI Taxonomy" id="94208"/>
    <lineage>
        <taxon>Eukaryota</taxon>
        <taxon>Fungi</taxon>
        <taxon>Dikarya</taxon>
        <taxon>Ascomycota</taxon>
        <taxon>Pezizomycotina</taxon>
        <taxon>Sordariomycetes</taxon>
        <taxon>Hypocreomycetidae</taxon>
        <taxon>Hypocreales</taxon>
        <taxon>Ophiocordycipitaceae</taxon>
        <taxon>Tolypocladium</taxon>
    </lineage>
</organism>
<dbReference type="PROSITE" id="PS00217">
    <property type="entry name" value="SUGAR_TRANSPORT_2"/>
    <property type="match status" value="1"/>
</dbReference>
<dbReference type="EMBL" id="PKSG01000200">
    <property type="protein sequence ID" value="POR37840.1"/>
    <property type="molecule type" value="Genomic_DNA"/>
</dbReference>
<evidence type="ECO:0000256" key="3">
    <source>
        <dbReference type="ARBA" id="ARBA00022989"/>
    </source>
</evidence>
<dbReference type="CDD" id="cd14654">
    <property type="entry name" value="ZIP_Gal4"/>
    <property type="match status" value="1"/>
</dbReference>
<evidence type="ECO:0000256" key="7">
    <source>
        <dbReference type="ARBA" id="ARBA00023242"/>
    </source>
</evidence>
<feature type="transmembrane region" description="Helical" evidence="9">
    <location>
        <begin position="815"/>
        <end position="833"/>
    </location>
</feature>
<dbReference type="Pfam" id="PF00083">
    <property type="entry name" value="Sugar_tr"/>
    <property type="match status" value="2"/>
</dbReference>
<dbReference type="Gene3D" id="1.20.1250.20">
    <property type="entry name" value="MFS general substrate transporter like domains"/>
    <property type="match status" value="3"/>
</dbReference>
<dbReference type="Gene3D" id="4.10.240.10">
    <property type="entry name" value="Zn(2)-C6 fungal-type DNA-binding domain"/>
    <property type="match status" value="1"/>
</dbReference>
<dbReference type="InterPro" id="IPR020846">
    <property type="entry name" value="MFS_dom"/>
</dbReference>
<feature type="transmembrane region" description="Helical" evidence="9">
    <location>
        <begin position="947"/>
        <end position="969"/>
    </location>
</feature>
<comment type="caution">
    <text evidence="11">The sequence shown here is derived from an EMBL/GenBank/DDBJ whole genome shotgun (WGS) entry which is preliminary data.</text>
</comment>
<keyword evidence="3 9" id="KW-1133">Transmembrane helix</keyword>
<dbReference type="Pfam" id="PF04082">
    <property type="entry name" value="Fungal_trans"/>
    <property type="match status" value="1"/>
</dbReference>
<dbReference type="PANTHER" id="PTHR47424">
    <property type="entry name" value="REGULATORY PROTEIN GAL4"/>
    <property type="match status" value="1"/>
</dbReference>
<feature type="transmembrane region" description="Helical" evidence="9">
    <location>
        <begin position="981"/>
        <end position="1010"/>
    </location>
</feature>
<feature type="transmembrane region" description="Helical" evidence="9">
    <location>
        <begin position="689"/>
        <end position="711"/>
    </location>
</feature>
<proteinExistence type="predicted"/>
<evidence type="ECO:0000313" key="12">
    <source>
        <dbReference type="Proteomes" id="UP000237481"/>
    </source>
</evidence>
<dbReference type="GO" id="GO:0016020">
    <property type="term" value="C:membrane"/>
    <property type="evidence" value="ECO:0007669"/>
    <property type="project" value="UniProtKB-SubCell"/>
</dbReference>
<feature type="transmembrane region" description="Helical" evidence="9">
    <location>
        <begin position="717"/>
        <end position="734"/>
    </location>
</feature>
<dbReference type="InterPro" id="IPR005829">
    <property type="entry name" value="Sugar_transporter_CS"/>
</dbReference>
<feature type="transmembrane region" description="Helical" evidence="9">
    <location>
        <begin position="918"/>
        <end position="940"/>
    </location>
</feature>
<evidence type="ECO:0000313" key="11">
    <source>
        <dbReference type="EMBL" id="POR37840.1"/>
    </source>
</evidence>
<dbReference type="InterPro" id="IPR051127">
    <property type="entry name" value="Fungal_SecMet_Regulators"/>
</dbReference>
<dbReference type="GO" id="GO:0008270">
    <property type="term" value="F:zinc ion binding"/>
    <property type="evidence" value="ECO:0007669"/>
    <property type="project" value="InterPro"/>
</dbReference>
<keyword evidence="12" id="KW-1185">Reference proteome</keyword>
<sequence>MYACLSVSQCSRDRPGCTACVQNGRQCHYSGRVVRSPLTRAYLTSVEKRLHYLEKLVAERLPELSVDDELAAISSPRSSSTPGRAPEQHIAASTSSRGDQNAPRAEESISEAVPDAADGFDWQEEANELVDGMVALSIEPTGAGYLGSTAGVFFLRPLLSWIDGQRSHLEPRPSSAAASPQSPRPTPLFSAHIQRSLESGLVLNQLLQTFFSVYHSSYPFVHEATFMAQYHQLAPRPSNASWQALLHTILALGAWCLNSEDSELEDYIYHRAISFREDESLFESANLTLVQALVLLSNLSQKRNKPNTGGNLLGLATRMALSLGLHRELPAWNISLLQREMRRRVWWGLYMFDSGASTTFGRPILLPGGDAMDQLTPRTVDMPEESNQPTRYSGIKFQCDFHVHSNHISNRLLAPSGVSPDEAIRLNQSLETWSKTLPAYFHLGKDEAARDGWYLFTRAKLWWRLWNLQIILFRQIVLRRAMRRTQDSHSTATTDSDNKCRDLAVHAAQSTVVSIHDFLGQVAMTRLINWYATNFLFHAALLSALAILGDPESPELAAWQADVEMASYTFRNLLAENPLASRCADILSHVLPPQHGNASDLVSSVDFYGDEFDISSWPMDPADAFSSLGWSDFGQGIVLKIESFAAEFLRVYIDSGFKGWFVSTLLLAAWLGSLVNGPVADRFGRKGSMLAAVVIFVLGSALQAAACTTGVLFGGRAVAGFAVGMLTMIVPMYMSEVSTAGIRGTLVVLQQLSITLCILVSYWLEYGTQYIGGTRCAPDIPYTGGTESSREFDPIHDVGPNGCTGQREAAWRAPFALQIAPALVLGIGMPLFPESPRFFLMRKNGDRALESLAILRRIHPDSDALREECLSIKGEVLFDESVARDNYPGKSGFMGCNAMIYYAPTIFGQLGLSGSTTSLLATGVYGIVNTLSTLPAVFLIDKVGRRPLLMCGALGTFVSLVTVGAIVGAHGSDLTSHQSTAWTGIAFIHIYDVFFAAFCLIALGFTYFFVPETKGRSLKDMDVAFGDTAAREEKMRLFTIAATLGLTAPVPEEKIGADAEERK</sequence>
<keyword evidence="6" id="KW-0804">Transcription</keyword>
<keyword evidence="4" id="KW-0805">Transcription regulation</keyword>
<dbReference type="PROSITE" id="PS50850">
    <property type="entry name" value="MFS"/>
    <property type="match status" value="1"/>
</dbReference>
<dbReference type="GO" id="GO:0000978">
    <property type="term" value="F:RNA polymerase II cis-regulatory region sequence-specific DNA binding"/>
    <property type="evidence" value="ECO:0007669"/>
    <property type="project" value="TreeGrafter"/>
</dbReference>
<dbReference type="InterPro" id="IPR007219">
    <property type="entry name" value="XnlR_reg_dom"/>
</dbReference>
<dbReference type="GO" id="GO:0000981">
    <property type="term" value="F:DNA-binding transcription factor activity, RNA polymerase II-specific"/>
    <property type="evidence" value="ECO:0007669"/>
    <property type="project" value="InterPro"/>
</dbReference>
<protein>
    <submittedName>
        <fullName evidence="11">Regulatory protein GAL4</fullName>
    </submittedName>
</protein>
<dbReference type="GO" id="GO:0000435">
    <property type="term" value="P:positive regulation of transcription from RNA polymerase II promoter by galactose"/>
    <property type="evidence" value="ECO:0007669"/>
    <property type="project" value="TreeGrafter"/>
</dbReference>
<dbReference type="SUPFAM" id="SSF103473">
    <property type="entry name" value="MFS general substrate transporter"/>
    <property type="match status" value="1"/>
</dbReference>
<evidence type="ECO:0000259" key="10">
    <source>
        <dbReference type="PROSITE" id="PS50850"/>
    </source>
</evidence>
<dbReference type="CDD" id="cd12148">
    <property type="entry name" value="fungal_TF_MHR"/>
    <property type="match status" value="1"/>
</dbReference>
<dbReference type="InterPro" id="IPR005600">
    <property type="entry name" value="Gal4_dimer_dom"/>
</dbReference>